<accession>A0AAD9DTG7</accession>
<name>A0AAD9DTG7_9TELE</name>
<feature type="transmembrane region" description="Helical" evidence="1">
    <location>
        <begin position="339"/>
        <end position="363"/>
    </location>
</feature>
<feature type="transmembrane region" description="Helical" evidence="1">
    <location>
        <begin position="269"/>
        <end position="287"/>
    </location>
</feature>
<keyword evidence="1" id="KW-1133">Transmembrane helix</keyword>
<dbReference type="EMBL" id="JAROKS010000020">
    <property type="protein sequence ID" value="KAK1791132.1"/>
    <property type="molecule type" value="Genomic_DNA"/>
</dbReference>
<keyword evidence="1" id="KW-0472">Membrane</keyword>
<evidence type="ECO:0000313" key="3">
    <source>
        <dbReference type="Proteomes" id="UP001239994"/>
    </source>
</evidence>
<protein>
    <submittedName>
        <fullName evidence="2">Uncharacterized protein</fullName>
    </submittedName>
</protein>
<reference evidence="2" key="1">
    <citation type="submission" date="2023-03" db="EMBL/GenBank/DDBJ databases">
        <title>Electrophorus voltai genome.</title>
        <authorList>
            <person name="Bian C."/>
        </authorList>
    </citation>
    <scope>NUCLEOTIDE SEQUENCE</scope>
    <source>
        <strain evidence="2">CB-2022</strain>
        <tissue evidence="2">Muscle</tissue>
    </source>
</reference>
<dbReference type="AlphaFoldDB" id="A0AAD9DTG7"/>
<gene>
    <name evidence="2" type="ORF">P4O66_002161</name>
</gene>
<organism evidence="2 3">
    <name type="scientific">Electrophorus voltai</name>
    <dbReference type="NCBI Taxonomy" id="2609070"/>
    <lineage>
        <taxon>Eukaryota</taxon>
        <taxon>Metazoa</taxon>
        <taxon>Chordata</taxon>
        <taxon>Craniata</taxon>
        <taxon>Vertebrata</taxon>
        <taxon>Euteleostomi</taxon>
        <taxon>Actinopterygii</taxon>
        <taxon>Neopterygii</taxon>
        <taxon>Teleostei</taxon>
        <taxon>Ostariophysi</taxon>
        <taxon>Gymnotiformes</taxon>
        <taxon>Gymnotoidei</taxon>
        <taxon>Gymnotidae</taxon>
        <taxon>Electrophorus</taxon>
    </lineage>
</organism>
<dbReference type="Proteomes" id="UP001239994">
    <property type="component" value="Unassembled WGS sequence"/>
</dbReference>
<feature type="transmembrane region" description="Helical" evidence="1">
    <location>
        <begin position="83"/>
        <end position="104"/>
    </location>
</feature>
<feature type="transmembrane region" description="Helical" evidence="1">
    <location>
        <begin position="307"/>
        <end position="327"/>
    </location>
</feature>
<feature type="transmembrane region" description="Helical" evidence="1">
    <location>
        <begin position="48"/>
        <end position="71"/>
    </location>
</feature>
<keyword evidence="1" id="KW-0812">Transmembrane</keyword>
<dbReference type="PANTHER" id="PTHR31061:SF34">
    <property type="entry name" value="HEPARAN-ALPHA-GLUCOSAMINIDE N-ACETYLTRANSFERASE"/>
    <property type="match status" value="1"/>
</dbReference>
<sequence>MSQLCSYGSYFIVVLQCLYQPLASMEGGPGHVSVVVSTPFTLTLKVSALNGSSVLCGFVFIIGTSVMLAFNAMQRKGVPRLQLLRKMTWRTVVLMLIGFCFINYSPRDGLYLNLALITLIRCELVKGSRNASRCLKYEELEYQIHWWSPVQDVLLYWPEWLFILLLEVMWLCVTFLLPVPNCPTGYLGAGGIGDNGLYPNCTGGAAAYVDRWLLGDNIYWYPTCKAMYHTTQPFDPEGILGTINSVVMGFIGMQAGKIFLFFRKRNYSIMIRFMVWAIILGILAAILSKCTRDEGFIPVNKNLWSLSYVACMGCTSFVLLGVMYFAVDIKEWWGGQPFIYLGMNSILVYVGHSLLGFYFPFSWEMRYQDSHWEKLIQSLWGTVLWLFIAYLLYCKRFFLKI</sequence>
<proteinExistence type="predicted"/>
<comment type="caution">
    <text evidence="2">The sequence shown here is derived from an EMBL/GenBank/DDBJ whole genome shotgun (WGS) entry which is preliminary data.</text>
</comment>
<keyword evidence="3" id="KW-1185">Reference proteome</keyword>
<evidence type="ECO:0000256" key="1">
    <source>
        <dbReference type="SAM" id="Phobius"/>
    </source>
</evidence>
<evidence type="ECO:0000313" key="2">
    <source>
        <dbReference type="EMBL" id="KAK1791132.1"/>
    </source>
</evidence>
<dbReference type="PANTHER" id="PTHR31061">
    <property type="entry name" value="LD22376P"/>
    <property type="match status" value="1"/>
</dbReference>
<feature type="transmembrane region" description="Helical" evidence="1">
    <location>
        <begin position="160"/>
        <end position="179"/>
    </location>
</feature>
<feature type="transmembrane region" description="Helical" evidence="1">
    <location>
        <begin position="375"/>
        <end position="393"/>
    </location>
</feature>
<feature type="transmembrane region" description="Helical" evidence="1">
    <location>
        <begin position="239"/>
        <end position="262"/>
    </location>
</feature>